<dbReference type="PROSITE" id="PS50939">
    <property type="entry name" value="CYTOCHROME_B561"/>
    <property type="match status" value="1"/>
</dbReference>
<feature type="domain" description="DOMON" evidence="10">
    <location>
        <begin position="1228"/>
        <end position="1350"/>
    </location>
</feature>
<evidence type="ECO:0000256" key="8">
    <source>
        <dbReference type="SAM" id="Phobius"/>
    </source>
</evidence>
<dbReference type="EMBL" id="JAQMWT010000164">
    <property type="protein sequence ID" value="KAJ8608623.1"/>
    <property type="molecule type" value="Genomic_DNA"/>
</dbReference>
<dbReference type="InterPro" id="IPR045266">
    <property type="entry name" value="DOH_DOMON"/>
</dbReference>
<keyword evidence="13" id="KW-1185">Reference proteome</keyword>
<feature type="transmembrane region" description="Helical" evidence="8">
    <location>
        <begin position="1728"/>
        <end position="1747"/>
    </location>
</feature>
<gene>
    <name evidence="12" type="ORF">CTAYLR_008716</name>
</gene>
<evidence type="ECO:0000313" key="13">
    <source>
        <dbReference type="Proteomes" id="UP001230188"/>
    </source>
</evidence>
<dbReference type="Gene3D" id="1.20.120.1770">
    <property type="match status" value="1"/>
</dbReference>
<evidence type="ECO:0000256" key="5">
    <source>
        <dbReference type="ARBA" id="ARBA00022982"/>
    </source>
</evidence>
<feature type="transmembrane region" description="Helical" evidence="8">
    <location>
        <begin position="1650"/>
        <end position="1667"/>
    </location>
</feature>
<name>A0AAD7UKN9_9STRA</name>
<dbReference type="InterPro" id="IPR005018">
    <property type="entry name" value="DOMON_domain"/>
</dbReference>
<keyword evidence="2" id="KW-0813">Transport</keyword>
<feature type="domain" description="DOMON" evidence="10">
    <location>
        <begin position="1408"/>
        <end position="1534"/>
    </location>
</feature>
<evidence type="ECO:0008006" key="14">
    <source>
        <dbReference type="Google" id="ProtNLM"/>
    </source>
</evidence>
<protein>
    <recommendedName>
        <fullName evidence="14">Cytochrome b561 domain-containing protein</fullName>
    </recommendedName>
</protein>
<evidence type="ECO:0000313" key="12">
    <source>
        <dbReference type="EMBL" id="KAJ8608623.1"/>
    </source>
</evidence>
<evidence type="ECO:0000259" key="10">
    <source>
        <dbReference type="PROSITE" id="PS50836"/>
    </source>
</evidence>
<keyword evidence="3 8" id="KW-0812">Transmembrane</keyword>
<evidence type="ECO:0000256" key="4">
    <source>
        <dbReference type="ARBA" id="ARBA00022729"/>
    </source>
</evidence>
<evidence type="ECO:0000256" key="3">
    <source>
        <dbReference type="ARBA" id="ARBA00022692"/>
    </source>
</evidence>
<dbReference type="CDD" id="cd08760">
    <property type="entry name" value="Cyt_b561_FRRS1_like"/>
    <property type="match status" value="1"/>
</dbReference>
<evidence type="ECO:0000256" key="1">
    <source>
        <dbReference type="ARBA" id="ARBA00004370"/>
    </source>
</evidence>
<feature type="transmembrane region" description="Helical" evidence="8">
    <location>
        <begin position="1688"/>
        <end position="1708"/>
    </location>
</feature>
<feature type="domain" description="Cytochrome b561" evidence="11">
    <location>
        <begin position="1536"/>
        <end position="1748"/>
    </location>
</feature>
<dbReference type="PROSITE" id="PS50836">
    <property type="entry name" value="DOMON"/>
    <property type="match status" value="2"/>
</dbReference>
<comment type="subcellular location">
    <subcellularLocation>
        <location evidence="1">Membrane</location>
    </subcellularLocation>
</comment>
<feature type="transmembrane region" description="Helical" evidence="8">
    <location>
        <begin position="1576"/>
        <end position="1594"/>
    </location>
</feature>
<sequence>MAVVGAMMLLMLGIVGAHPNDLDCDRVLGVGETIMFQTSEASTDRFGIFERSGVEISCGGTYVAGETLTAKLDDITDAEYVMELTGATFTEECDDGCDTSRCGDIAPSGDGHEVTAPTDGSDITLVIGWAAGFSTVYITDTCTLTAEASDDPATDDPATDDPALDVSSIFGYLVDVLCWELENHIAVDGADLLNSPEDHTIHCMRDIQECRDSGFGVLVKQADGTYDLAYAFDEAGNAAALALVDETDLIDNVTVTVSGVETGSLVTDFSVPELTQVSIRLHETISHTGFLVDILCWELEGHVAIDGADLDENPEDHSIHCMRDIQECRENGHGILELTEDECGYDLAYTFDSAGSELALAYVDATDKIDNVIVTVTGERDSDGIMYVETLVEESHQIHEGYLVDLYCWNLEGHIAFDGADLVNSPEDHSIKCFTDVPQCRVNGFGLLQDEDGDGRYNLTFTFDSGSDQTVLNFIDNATIADTVFVRVAGTPQAADATILEDVSIDLVPHECDAVAAGDDVTVTGFLVDILCWELEDHIAACRDSGFGVLVKQADGTYDLAYAFDEAGNAAALALVDETDLIDNVTVTVTATATGSLVTDFLVPELTTVSIRLHETISHTGFLVDILCWELEGHVAIDGADLDENPEDHSIHCMRDIQECRENGHGILELTEDECGYDLAYTFDSAGSELALAYVDATDKIDNVIVTVTGERDSDGIMYVETLVEESHQIHEGYLVDLYCWNLEGHIAFDGADLVNSPEDHSIKCFTDVPQCRVNGFGLLQDEDGDGRYNLTFTFDSGSDQTVLNFIDNATIADTVFVRVAGTPQAADATILEDVSIDLVPHECDAVAAGDDVTVTGFLVDILCWELEDHIAVDGADLLNSPEDHTIHCMRDIQACRDSGFGVLVKQADGTYDLAYAFDEAGNAAALALVDETDLIDNVTVTVTATATGSLVTDFLVPELTTVSIRLHETISHTGFLVDILCWELEGHVAIDGADLDENPEDHSIHCMRDIQECRENGHGILELTEDECGYDLAYTFDSAGSELALAYVDATDKIDNVIVTVTGERDSDGIMYVETLVEESYQIHEGYLVDLYCWNLDGHIAFDGADLVNSPEDHTIKCFTDVPQCRVNGFGLLQDEDGDGRYNLTFTFDSGSDQTVLNFIDNATIADTVFVRVAGTPQAADATILEDVSVDLVPQSGCDASLAPTATACSAFPSDDPEFEHMASLDANVLLYWTIETEGDEDDSFYPAIRASVAKTGDGWVSLGYSLDELMEGSFAVLSTDGAAPEKYELTGRTVPVLMDAEFQTLADATTSVVDGNLVVSFTKTLAEAGEVEIEASGTTWGYFLFAYGDDSLAYHVGSRGAIQIDLSPVCDPSATPAPTPVSAAPTSAATCESDDPDYDFALPIDGSFTFYWRVLEDGDEEDDFYPALRGRFLLAGGGYAALATSTDTAMPGSDAIIGIDDAVPEKYEITGRTLDSVSARSASQQTLVDASCSSIDIDGQSYLDCRFVKDMVEDGEIEILASGMNQFVWARGSGSLAYHQSDRGALTLDLSSCAASAQSLKPVSSSAIRIHGRFMIAAWAYCAPVGVIFARAKHAALRAGFFKTWLYLHMFVQLMALIMTAVGFAKAYEAIKDADVDIDHLTYRHPKLGVGVMISGCVQLLMGLLRPHPPHKGEAKSIQRWIFEGLHRLFGYGGIVLGVITMLSGIEKAMELDHIAAQRPWNTAVIAPVATTVFVLVVTTVYIYLTTPAADTSESSSYADVEKAVAEKVDAPQEAEMVEAKNNDDKGV</sequence>
<evidence type="ECO:0000256" key="2">
    <source>
        <dbReference type="ARBA" id="ARBA00022448"/>
    </source>
</evidence>
<dbReference type="GO" id="GO:0016020">
    <property type="term" value="C:membrane"/>
    <property type="evidence" value="ECO:0007669"/>
    <property type="project" value="UniProtKB-SubCell"/>
</dbReference>
<keyword evidence="4 9" id="KW-0732">Signal</keyword>
<dbReference type="InterPro" id="IPR006593">
    <property type="entry name" value="Cyt_b561/ferric_Rdtase_TM"/>
</dbReference>
<dbReference type="PANTHER" id="PTHR23130">
    <property type="entry name" value="CYTOCHROME B561 AND DOMON DOMAIN-CONTAINING PROTEIN"/>
    <property type="match status" value="1"/>
</dbReference>
<reference evidence="12" key="1">
    <citation type="submission" date="2023-01" db="EMBL/GenBank/DDBJ databases">
        <title>Metagenome sequencing of chrysophaentin producing Chrysophaeum taylorii.</title>
        <authorList>
            <person name="Davison J."/>
            <person name="Bewley C."/>
        </authorList>
    </citation>
    <scope>NUCLEOTIDE SEQUENCE</scope>
    <source>
        <strain evidence="12">NIES-1699</strain>
    </source>
</reference>
<dbReference type="Proteomes" id="UP001230188">
    <property type="component" value="Unassembled WGS sequence"/>
</dbReference>
<evidence type="ECO:0000256" key="9">
    <source>
        <dbReference type="SAM" id="SignalP"/>
    </source>
</evidence>
<dbReference type="PANTHER" id="PTHR23130:SF171">
    <property type="entry name" value="OS01G0895300 PROTEIN"/>
    <property type="match status" value="1"/>
</dbReference>
<keyword evidence="5" id="KW-0249">Electron transport</keyword>
<feature type="transmembrane region" description="Helical" evidence="8">
    <location>
        <begin position="1606"/>
        <end position="1630"/>
    </location>
</feature>
<organism evidence="12 13">
    <name type="scientific">Chrysophaeum taylorii</name>
    <dbReference type="NCBI Taxonomy" id="2483200"/>
    <lineage>
        <taxon>Eukaryota</taxon>
        <taxon>Sar</taxon>
        <taxon>Stramenopiles</taxon>
        <taxon>Ochrophyta</taxon>
        <taxon>Pelagophyceae</taxon>
        <taxon>Pelagomonadales</taxon>
        <taxon>Pelagomonadaceae</taxon>
        <taxon>Chrysophaeum</taxon>
    </lineage>
</organism>
<feature type="signal peptide" evidence="9">
    <location>
        <begin position="1"/>
        <end position="17"/>
    </location>
</feature>
<dbReference type="CDD" id="cd09631">
    <property type="entry name" value="DOMON_DOH"/>
    <property type="match status" value="2"/>
</dbReference>
<evidence type="ECO:0000259" key="11">
    <source>
        <dbReference type="PROSITE" id="PS50939"/>
    </source>
</evidence>
<keyword evidence="6 8" id="KW-1133">Transmembrane helix</keyword>
<evidence type="ECO:0000256" key="7">
    <source>
        <dbReference type="ARBA" id="ARBA00023136"/>
    </source>
</evidence>
<evidence type="ECO:0000256" key="6">
    <source>
        <dbReference type="ARBA" id="ARBA00022989"/>
    </source>
</evidence>
<keyword evidence="7 8" id="KW-0472">Membrane</keyword>
<accession>A0AAD7UKN9</accession>
<dbReference type="SMART" id="SM00665">
    <property type="entry name" value="B561"/>
    <property type="match status" value="1"/>
</dbReference>
<feature type="chain" id="PRO_5042136719" description="Cytochrome b561 domain-containing protein" evidence="9">
    <location>
        <begin position="18"/>
        <end position="1790"/>
    </location>
</feature>
<comment type="caution">
    <text evidence="12">The sequence shown here is derived from an EMBL/GenBank/DDBJ whole genome shotgun (WGS) entry which is preliminary data.</text>
</comment>
<dbReference type="Pfam" id="PF03188">
    <property type="entry name" value="Cytochrom_B561"/>
    <property type="match status" value="1"/>
</dbReference>
<proteinExistence type="predicted"/>